<keyword evidence="2" id="KW-0805">Transcription regulation</keyword>
<dbReference type="Gene3D" id="1.10.10.10">
    <property type="entry name" value="Winged helix-like DNA-binding domain superfamily/Winged helix DNA-binding domain"/>
    <property type="match status" value="1"/>
</dbReference>
<sequence>MDWDKLRIFHAVASAGSFTHAGQMLTLSQSAVSRQISALEEEINTPLFQRYARGLTLTDEGEMLYAAVSDVLARLAQAEEALKNVHDAPRGSLKVTSTHGIGTYWLVPRLSGLLTECPELEIHLVMEDRELDLSQREADVAIRMRAPVQADLIQRKLFTVHYHVYATQAYLDAHGTPLKAEDLPDHTVIGYGETAPPEVREVNWLCDLFKRCHAPNPRGRIVRINNVTGVLNACLTGLGIASVPDYVAAQHPELIRVMPDVPGPSFDVHLVYADALRQSKRVAAFRDFLVRESKDWRY</sequence>
<dbReference type="PROSITE" id="PS50931">
    <property type="entry name" value="HTH_LYSR"/>
    <property type="match status" value="1"/>
</dbReference>
<evidence type="ECO:0000313" key="7">
    <source>
        <dbReference type="Proteomes" id="UP000570514"/>
    </source>
</evidence>
<dbReference type="SUPFAM" id="SSF46785">
    <property type="entry name" value="Winged helix' DNA-binding domain"/>
    <property type="match status" value="1"/>
</dbReference>
<dbReference type="Pfam" id="PF00126">
    <property type="entry name" value="HTH_1"/>
    <property type="match status" value="1"/>
</dbReference>
<dbReference type="FunFam" id="1.10.10.10:FF:000001">
    <property type="entry name" value="LysR family transcriptional regulator"/>
    <property type="match status" value="1"/>
</dbReference>
<dbReference type="PANTHER" id="PTHR30537">
    <property type="entry name" value="HTH-TYPE TRANSCRIPTIONAL REGULATOR"/>
    <property type="match status" value="1"/>
</dbReference>
<proteinExistence type="inferred from homology"/>
<dbReference type="InterPro" id="IPR036388">
    <property type="entry name" value="WH-like_DNA-bd_sf"/>
</dbReference>
<dbReference type="Pfam" id="PF03466">
    <property type="entry name" value="LysR_substrate"/>
    <property type="match status" value="1"/>
</dbReference>
<dbReference type="CDD" id="cd08422">
    <property type="entry name" value="PBP2_CrgA_like"/>
    <property type="match status" value="1"/>
</dbReference>
<dbReference type="RefSeq" id="WP_167080751.1">
    <property type="nucleotide sequence ID" value="NZ_JAASRM010000001.1"/>
</dbReference>
<dbReference type="InterPro" id="IPR005119">
    <property type="entry name" value="LysR_subst-bd"/>
</dbReference>
<keyword evidence="4" id="KW-0804">Transcription</keyword>
<gene>
    <name evidence="6" type="ORF">FHS83_000607</name>
</gene>
<dbReference type="AlphaFoldDB" id="A0A846MVP4"/>
<dbReference type="PANTHER" id="PTHR30537:SF20">
    <property type="entry name" value="TRANSCRIPTIONAL REGULATORY PROTEIN"/>
    <property type="match status" value="1"/>
</dbReference>
<comment type="similarity">
    <text evidence="1">Belongs to the LysR transcriptional regulatory family.</text>
</comment>
<dbReference type="InterPro" id="IPR036390">
    <property type="entry name" value="WH_DNA-bd_sf"/>
</dbReference>
<dbReference type="SUPFAM" id="SSF53850">
    <property type="entry name" value="Periplasmic binding protein-like II"/>
    <property type="match status" value="1"/>
</dbReference>
<name>A0A846MVP4_9PROT</name>
<dbReference type="GO" id="GO:0006351">
    <property type="term" value="P:DNA-templated transcription"/>
    <property type="evidence" value="ECO:0007669"/>
    <property type="project" value="TreeGrafter"/>
</dbReference>
<evidence type="ECO:0000313" key="6">
    <source>
        <dbReference type="EMBL" id="NIK87289.1"/>
    </source>
</evidence>
<dbReference type="Proteomes" id="UP000570514">
    <property type="component" value="Unassembled WGS sequence"/>
</dbReference>
<evidence type="ECO:0000259" key="5">
    <source>
        <dbReference type="PROSITE" id="PS50931"/>
    </source>
</evidence>
<dbReference type="GO" id="GO:0003700">
    <property type="term" value="F:DNA-binding transcription factor activity"/>
    <property type="evidence" value="ECO:0007669"/>
    <property type="project" value="InterPro"/>
</dbReference>
<dbReference type="PRINTS" id="PR00039">
    <property type="entry name" value="HTHLYSR"/>
</dbReference>
<reference evidence="6 7" key="1">
    <citation type="submission" date="2020-03" db="EMBL/GenBank/DDBJ databases">
        <title>Genomic Encyclopedia of Type Strains, Phase IV (KMG-IV): sequencing the most valuable type-strain genomes for metagenomic binning, comparative biology and taxonomic classification.</title>
        <authorList>
            <person name="Goeker M."/>
        </authorList>
    </citation>
    <scope>NUCLEOTIDE SEQUENCE [LARGE SCALE GENOMIC DNA]</scope>
    <source>
        <strain evidence="6 7">DSM 19867</strain>
    </source>
</reference>
<dbReference type="EMBL" id="JAASRM010000001">
    <property type="protein sequence ID" value="NIK87289.1"/>
    <property type="molecule type" value="Genomic_DNA"/>
</dbReference>
<dbReference type="InterPro" id="IPR058163">
    <property type="entry name" value="LysR-type_TF_proteobact-type"/>
</dbReference>
<evidence type="ECO:0000256" key="3">
    <source>
        <dbReference type="ARBA" id="ARBA00023125"/>
    </source>
</evidence>
<feature type="domain" description="HTH lysR-type" evidence="5">
    <location>
        <begin position="1"/>
        <end position="58"/>
    </location>
</feature>
<protein>
    <submittedName>
        <fullName evidence="6">DNA-binding transcriptional LysR family regulator</fullName>
    </submittedName>
</protein>
<dbReference type="Gene3D" id="3.40.190.290">
    <property type="match status" value="1"/>
</dbReference>
<accession>A0A846MVP4</accession>
<organism evidence="6 7">
    <name type="scientific">Rhizomicrobium palustre</name>
    <dbReference type="NCBI Taxonomy" id="189966"/>
    <lineage>
        <taxon>Bacteria</taxon>
        <taxon>Pseudomonadati</taxon>
        <taxon>Pseudomonadota</taxon>
        <taxon>Alphaproteobacteria</taxon>
        <taxon>Micropepsales</taxon>
        <taxon>Micropepsaceae</taxon>
        <taxon>Rhizomicrobium</taxon>
    </lineage>
</organism>
<keyword evidence="3 6" id="KW-0238">DNA-binding</keyword>
<comment type="caution">
    <text evidence="6">The sequence shown here is derived from an EMBL/GenBank/DDBJ whole genome shotgun (WGS) entry which is preliminary data.</text>
</comment>
<evidence type="ECO:0000256" key="4">
    <source>
        <dbReference type="ARBA" id="ARBA00023163"/>
    </source>
</evidence>
<keyword evidence="7" id="KW-1185">Reference proteome</keyword>
<dbReference type="GO" id="GO:0043565">
    <property type="term" value="F:sequence-specific DNA binding"/>
    <property type="evidence" value="ECO:0007669"/>
    <property type="project" value="TreeGrafter"/>
</dbReference>
<evidence type="ECO:0000256" key="1">
    <source>
        <dbReference type="ARBA" id="ARBA00009437"/>
    </source>
</evidence>
<dbReference type="InterPro" id="IPR000847">
    <property type="entry name" value="LysR_HTH_N"/>
</dbReference>
<evidence type="ECO:0000256" key="2">
    <source>
        <dbReference type="ARBA" id="ARBA00023015"/>
    </source>
</evidence>